<dbReference type="Gene3D" id="2.60.40.4150">
    <property type="entry name" value="Type VI secretion system, lipoprotein SciN"/>
    <property type="match status" value="1"/>
</dbReference>
<protein>
    <submittedName>
        <fullName evidence="1">Type VI secretion system protein VasD</fullName>
    </submittedName>
</protein>
<accession>A0A495BL63</accession>
<dbReference type="NCBIfam" id="TIGR03352">
    <property type="entry name" value="VI_chp_3"/>
    <property type="match status" value="1"/>
</dbReference>
<sequence length="178" mass="19660">MRHCRARGWLWTRCLGWGLLPMALLVSGCAGDGPVRLSGDAAAILNRDSRGKPLSVVVRVYQLKSDQAFKRLSMEALASGKPEKDLLSPDLLALQELTLLPGSKAEIADFVVLPESTYVGLVALFRQPDRQFWRLLFDADAVRSKGLQFHAEDCYLRALKPAARLMPGQPGSLQVECR</sequence>
<dbReference type="Pfam" id="PF12790">
    <property type="entry name" value="T6SS-SciN"/>
    <property type="match status" value="1"/>
</dbReference>
<comment type="caution">
    <text evidence="1">The sequence shown here is derived from an EMBL/GenBank/DDBJ whole genome shotgun (WGS) entry which is preliminary data.</text>
</comment>
<organism evidence="1 2">
    <name type="scientific">Vogesella indigofera</name>
    <name type="common">Pseudomonas indigofera</name>
    <dbReference type="NCBI Taxonomy" id="45465"/>
    <lineage>
        <taxon>Bacteria</taxon>
        <taxon>Pseudomonadati</taxon>
        <taxon>Pseudomonadota</taxon>
        <taxon>Betaproteobacteria</taxon>
        <taxon>Neisseriales</taxon>
        <taxon>Chromobacteriaceae</taxon>
        <taxon>Vogesella</taxon>
    </lineage>
</organism>
<dbReference type="AlphaFoldDB" id="A0A495BL63"/>
<dbReference type="Proteomes" id="UP000279384">
    <property type="component" value="Unassembled WGS sequence"/>
</dbReference>
<proteinExistence type="predicted"/>
<name>A0A495BL63_VOGIN</name>
<dbReference type="PANTHER" id="PTHR37625">
    <property type="entry name" value="OUTER MEMBRANE LIPOPROTEIN-RELATED"/>
    <property type="match status" value="1"/>
</dbReference>
<evidence type="ECO:0000313" key="1">
    <source>
        <dbReference type="EMBL" id="RKQ61919.1"/>
    </source>
</evidence>
<dbReference type="InterPro" id="IPR038706">
    <property type="entry name" value="Type_VI_SciN-like_sf"/>
</dbReference>
<dbReference type="PANTHER" id="PTHR37625:SF4">
    <property type="entry name" value="OUTER MEMBRANE LIPOPROTEIN"/>
    <property type="match status" value="1"/>
</dbReference>
<dbReference type="EMBL" id="RBID01000008">
    <property type="protein sequence ID" value="RKQ61919.1"/>
    <property type="molecule type" value="Genomic_DNA"/>
</dbReference>
<dbReference type="PROSITE" id="PS51257">
    <property type="entry name" value="PROKAR_LIPOPROTEIN"/>
    <property type="match status" value="1"/>
</dbReference>
<evidence type="ECO:0000313" key="2">
    <source>
        <dbReference type="Proteomes" id="UP000279384"/>
    </source>
</evidence>
<gene>
    <name evidence="1" type="ORF">C8E02_0465</name>
</gene>
<reference evidence="1 2" key="1">
    <citation type="submission" date="2018-10" db="EMBL/GenBank/DDBJ databases">
        <title>Genomic Encyclopedia of Type Strains, Phase IV (KMG-IV): sequencing the most valuable type-strain genomes for metagenomic binning, comparative biology and taxonomic classification.</title>
        <authorList>
            <person name="Goeker M."/>
        </authorList>
    </citation>
    <scope>NUCLEOTIDE SEQUENCE [LARGE SCALE GENOMIC DNA]</scope>
    <source>
        <strain evidence="1 2">DSM 3303</strain>
    </source>
</reference>
<dbReference type="InterPro" id="IPR017734">
    <property type="entry name" value="T6SS_SciN"/>
</dbReference>